<dbReference type="OrthoDB" id="124582at2759"/>
<dbReference type="AlphaFoldDB" id="A0A8H5G657"/>
<evidence type="ECO:0000256" key="1">
    <source>
        <dbReference type="SAM" id="MobiDB-lite"/>
    </source>
</evidence>
<feature type="region of interest" description="Disordered" evidence="1">
    <location>
        <begin position="1"/>
        <end position="31"/>
    </location>
</feature>
<dbReference type="Proteomes" id="UP000559256">
    <property type="component" value="Unassembled WGS sequence"/>
</dbReference>
<evidence type="ECO:0000313" key="2">
    <source>
        <dbReference type="EMBL" id="KAF5359066.1"/>
    </source>
</evidence>
<proteinExistence type="predicted"/>
<dbReference type="EMBL" id="JAACJM010000047">
    <property type="protein sequence ID" value="KAF5359066.1"/>
    <property type="molecule type" value="Genomic_DNA"/>
</dbReference>
<dbReference type="Gene3D" id="2.60.120.620">
    <property type="entry name" value="q2cbj1_9rhob like domain"/>
    <property type="match status" value="1"/>
</dbReference>
<sequence length="930" mass="104257">MGGYTPCKPIGYRNRSSSPTEVESGNTMDTEDNSFQNALQIAFESVKDFHGSWTFSLKPVTDARKVPDPALTVDGVGCLRLPLDEAQAQVLIEKAQQASITSNGPVKIDASELHFLNSEFNSWLRKTLDPKVAAAFGLQPSDMIMQLSKLLLFEGNGSHLQATQTTENAPGMFATVLVSLPCEHTGGELVLTHSNSTTTYESSTTSLDVIDVTGWYTGVCYEVKPVTSGYRLCLCFNLFHAIDSASGIPRLDSAVSSDEGLRAVLTKWKDNRNLLASKSGDTVAYVLNGGQYGSNYDKLRSGIRFLDDEDARLVSNVRNVAEGLGFFLGIAMFELNRGGNIDSDDSWSGDDLCYGFVTEDNRYRLMTEVFETNSQIWAFHDLDGVKMEHMELECSSLILKNDFFDKNVPTFQGYAVVDRSYEQWEQSYNLTALIIIHGDKPYCTRLRAFQMIQRLEKASIAASEPSSAEKESVHELLKSLPRLQKEQVYQLMHCACLWKDNDLLDGVMKGVDLQLGEVSRYFEVWDVFGWEIFSERIQPRLRQMKGLSTKYEFLEALSTHPSSVQEAGIVREWRDKVFNAILRELQEVNKLDVPIMFSLIEKHGMKWFMEQVFPNLPKEIEGSTLDLHAFWKEFVKGLLDKYAGKEPTEYSSAVGTATFPPTTPLLKSLKILVELCIDTGPAFRTSLWNTSDVAETVTLSVRAHHPEVCAELFKNLLERDTRLVYTLENHYGSLIKRLDQVEGLDIFAMNPFSQFIKTVITEYMRRVLGPKPAGIHDLPTQPFGCGSCEECSRVDEFLKDQSANRRSLDMHQNSEIIQHLSKYLDDSTDRVSYKVASKSRRGKNGKVGQMDIVKKPKYKLASRWRDKVIKGKAFLERIGNANVIRVMGDDYDTVVVKALEGLAGAGTSAPVQGQRNASSLPAGKKRKAMD</sequence>
<dbReference type="PANTHER" id="PTHR33099:SF7">
    <property type="entry name" value="MYND-TYPE DOMAIN-CONTAINING PROTEIN"/>
    <property type="match status" value="1"/>
</dbReference>
<name>A0A8H5G657_9AGAR</name>
<keyword evidence="3" id="KW-1185">Reference proteome</keyword>
<accession>A0A8H5G657</accession>
<feature type="compositionally biased region" description="Polar residues" evidence="1">
    <location>
        <begin position="14"/>
        <end position="31"/>
    </location>
</feature>
<feature type="region of interest" description="Disordered" evidence="1">
    <location>
        <begin position="906"/>
        <end position="930"/>
    </location>
</feature>
<gene>
    <name evidence="2" type="ORF">D9758_004798</name>
</gene>
<dbReference type="PANTHER" id="PTHR33099">
    <property type="entry name" value="FE2OG DIOXYGENASE DOMAIN-CONTAINING PROTEIN"/>
    <property type="match status" value="1"/>
</dbReference>
<organism evidence="2 3">
    <name type="scientific">Tetrapyrgos nigripes</name>
    <dbReference type="NCBI Taxonomy" id="182062"/>
    <lineage>
        <taxon>Eukaryota</taxon>
        <taxon>Fungi</taxon>
        <taxon>Dikarya</taxon>
        <taxon>Basidiomycota</taxon>
        <taxon>Agaricomycotina</taxon>
        <taxon>Agaricomycetes</taxon>
        <taxon>Agaricomycetidae</taxon>
        <taxon>Agaricales</taxon>
        <taxon>Marasmiineae</taxon>
        <taxon>Marasmiaceae</taxon>
        <taxon>Tetrapyrgos</taxon>
    </lineage>
</organism>
<feature type="compositionally biased region" description="Polar residues" evidence="1">
    <location>
        <begin position="909"/>
        <end position="919"/>
    </location>
</feature>
<evidence type="ECO:0000313" key="3">
    <source>
        <dbReference type="Proteomes" id="UP000559256"/>
    </source>
</evidence>
<comment type="caution">
    <text evidence="2">The sequence shown here is derived from an EMBL/GenBank/DDBJ whole genome shotgun (WGS) entry which is preliminary data.</text>
</comment>
<protein>
    <submittedName>
        <fullName evidence="2">Uncharacterized protein</fullName>
    </submittedName>
</protein>
<reference evidence="2 3" key="1">
    <citation type="journal article" date="2020" name="ISME J.">
        <title>Uncovering the hidden diversity of litter-decomposition mechanisms in mushroom-forming fungi.</title>
        <authorList>
            <person name="Floudas D."/>
            <person name="Bentzer J."/>
            <person name="Ahren D."/>
            <person name="Johansson T."/>
            <person name="Persson P."/>
            <person name="Tunlid A."/>
        </authorList>
    </citation>
    <scope>NUCLEOTIDE SEQUENCE [LARGE SCALE GENOMIC DNA]</scope>
    <source>
        <strain evidence="2 3">CBS 291.85</strain>
    </source>
</reference>